<dbReference type="GO" id="GO:0009805">
    <property type="term" value="P:coumarin biosynthetic process"/>
    <property type="evidence" value="ECO:0007669"/>
    <property type="project" value="UniProtKB-ARBA"/>
</dbReference>
<evidence type="ECO:0000313" key="9">
    <source>
        <dbReference type="Proteomes" id="UP001291623"/>
    </source>
</evidence>
<proteinExistence type="inferred from homology"/>
<dbReference type="GO" id="GO:0031418">
    <property type="term" value="F:L-ascorbic acid binding"/>
    <property type="evidence" value="ECO:0007669"/>
    <property type="project" value="UniProtKB-KW"/>
</dbReference>
<dbReference type="Proteomes" id="UP001291623">
    <property type="component" value="Unassembled WGS sequence"/>
</dbReference>
<keyword evidence="2 6" id="KW-0479">Metal-binding</keyword>
<dbReference type="InterPro" id="IPR044861">
    <property type="entry name" value="IPNS-like_FE2OG_OXY"/>
</dbReference>
<evidence type="ECO:0000256" key="1">
    <source>
        <dbReference type="ARBA" id="ARBA00008056"/>
    </source>
</evidence>
<name>A0AAE1RWT8_9SOLA</name>
<accession>A0AAE1RWT8</accession>
<evidence type="ECO:0000256" key="5">
    <source>
        <dbReference type="ARBA" id="ARBA00023004"/>
    </source>
</evidence>
<reference evidence="8" key="1">
    <citation type="submission" date="2023-12" db="EMBL/GenBank/DDBJ databases">
        <title>Genome assembly of Anisodus tanguticus.</title>
        <authorList>
            <person name="Wang Y.-J."/>
        </authorList>
    </citation>
    <scope>NUCLEOTIDE SEQUENCE</scope>
    <source>
        <strain evidence="8">KB-2021</strain>
        <tissue evidence="8">Leaf</tissue>
    </source>
</reference>
<dbReference type="GO" id="GO:0002238">
    <property type="term" value="P:response to molecule of fungal origin"/>
    <property type="evidence" value="ECO:0007669"/>
    <property type="project" value="UniProtKB-ARBA"/>
</dbReference>
<dbReference type="Gene3D" id="2.60.120.330">
    <property type="entry name" value="B-lactam Antibiotic, Isopenicillin N Synthase, Chain"/>
    <property type="match status" value="1"/>
</dbReference>
<keyword evidence="4 6" id="KW-0560">Oxidoreductase</keyword>
<dbReference type="SUPFAM" id="SSF51197">
    <property type="entry name" value="Clavaminate synthase-like"/>
    <property type="match status" value="1"/>
</dbReference>
<evidence type="ECO:0000259" key="7">
    <source>
        <dbReference type="PROSITE" id="PS51471"/>
    </source>
</evidence>
<evidence type="ECO:0000256" key="6">
    <source>
        <dbReference type="RuleBase" id="RU003682"/>
    </source>
</evidence>
<dbReference type="Pfam" id="PF03171">
    <property type="entry name" value="2OG-FeII_Oxy"/>
    <property type="match status" value="1"/>
</dbReference>
<dbReference type="InterPro" id="IPR026992">
    <property type="entry name" value="DIOX_N"/>
</dbReference>
<keyword evidence="9" id="KW-1185">Reference proteome</keyword>
<organism evidence="8 9">
    <name type="scientific">Anisodus tanguticus</name>
    <dbReference type="NCBI Taxonomy" id="243964"/>
    <lineage>
        <taxon>Eukaryota</taxon>
        <taxon>Viridiplantae</taxon>
        <taxon>Streptophyta</taxon>
        <taxon>Embryophyta</taxon>
        <taxon>Tracheophyta</taxon>
        <taxon>Spermatophyta</taxon>
        <taxon>Magnoliopsida</taxon>
        <taxon>eudicotyledons</taxon>
        <taxon>Gunneridae</taxon>
        <taxon>Pentapetalae</taxon>
        <taxon>asterids</taxon>
        <taxon>lamiids</taxon>
        <taxon>Solanales</taxon>
        <taxon>Solanaceae</taxon>
        <taxon>Solanoideae</taxon>
        <taxon>Hyoscyameae</taxon>
        <taxon>Anisodus</taxon>
    </lineage>
</organism>
<gene>
    <name evidence="8" type="ORF">RND71_021597</name>
</gene>
<dbReference type="InterPro" id="IPR005123">
    <property type="entry name" value="Oxoglu/Fe-dep_dioxygenase_dom"/>
</dbReference>
<feature type="domain" description="Fe2OG dioxygenase" evidence="7">
    <location>
        <begin position="144"/>
        <end position="244"/>
    </location>
</feature>
<dbReference type="PANTHER" id="PTHR47991">
    <property type="entry name" value="OXOGLUTARATE/IRON-DEPENDENT DIOXYGENASE"/>
    <property type="match status" value="1"/>
</dbReference>
<dbReference type="GO" id="GO:0016706">
    <property type="term" value="F:2-oxoglutarate-dependent dioxygenase activity"/>
    <property type="evidence" value="ECO:0007669"/>
    <property type="project" value="UniProtKB-ARBA"/>
</dbReference>
<keyword evidence="5 6" id="KW-0408">Iron</keyword>
<dbReference type="AlphaFoldDB" id="A0AAE1RWT8"/>
<dbReference type="Pfam" id="PF14226">
    <property type="entry name" value="DIOX_N"/>
    <property type="match status" value="1"/>
</dbReference>
<evidence type="ECO:0000313" key="8">
    <source>
        <dbReference type="EMBL" id="KAK4359368.1"/>
    </source>
</evidence>
<evidence type="ECO:0000256" key="3">
    <source>
        <dbReference type="ARBA" id="ARBA00022896"/>
    </source>
</evidence>
<dbReference type="EMBL" id="JAVYJV010000011">
    <property type="protein sequence ID" value="KAK4359368.1"/>
    <property type="molecule type" value="Genomic_DNA"/>
</dbReference>
<sequence>MDGKKVFELEKLQSACRDWGIFQLTNHGVCSSLMKKLDMAIENFYELPSDEKMKFTPQPGNGEGYSKPIVGGEINSDYVERFYMITSPLYTRQTHLFPKLPASLRESLEAYLVELEKLAIALLGCLAETLKIDKEVIQKMYEKGMQSVRMNYYPPCPNPEFVTGLTSHSDGSGITILHQVDGVDGLQVKQDGIWIPVQFLPNAFVVNLGDIFEIWSNGLYRSIEHKVTVNENTRRISIGVFFNPKLEVEIGPADSLINHENPPLFNTVTLDKYLKGFFSRKLGVKTYLEHMRINKF</sequence>
<comment type="similarity">
    <text evidence="1 6">Belongs to the iron/ascorbate-dependent oxidoreductase family.</text>
</comment>
<dbReference type="GO" id="GO:0046872">
    <property type="term" value="F:metal ion binding"/>
    <property type="evidence" value="ECO:0007669"/>
    <property type="project" value="UniProtKB-KW"/>
</dbReference>
<comment type="caution">
    <text evidence="8">The sequence shown here is derived from an EMBL/GenBank/DDBJ whole genome shotgun (WGS) entry which is preliminary data.</text>
</comment>
<protein>
    <recommendedName>
        <fullName evidence="7">Fe2OG dioxygenase domain-containing protein</fullName>
    </recommendedName>
</protein>
<evidence type="ECO:0000256" key="2">
    <source>
        <dbReference type="ARBA" id="ARBA00022723"/>
    </source>
</evidence>
<dbReference type="PROSITE" id="PS51471">
    <property type="entry name" value="FE2OG_OXY"/>
    <property type="match status" value="1"/>
</dbReference>
<dbReference type="InterPro" id="IPR027443">
    <property type="entry name" value="IPNS-like_sf"/>
</dbReference>
<dbReference type="FunFam" id="2.60.120.330:FF:000079">
    <property type="entry name" value="Protein SRG1"/>
    <property type="match status" value="1"/>
</dbReference>
<evidence type="ECO:0000256" key="4">
    <source>
        <dbReference type="ARBA" id="ARBA00023002"/>
    </source>
</evidence>
<keyword evidence="3" id="KW-0847">Vitamin C</keyword>
<dbReference type="InterPro" id="IPR050295">
    <property type="entry name" value="Plant_2OG-oxidoreductases"/>
</dbReference>